<evidence type="ECO:0000313" key="2">
    <source>
        <dbReference type="Proteomes" id="UP000005226"/>
    </source>
</evidence>
<organism evidence="1 2">
    <name type="scientific">Takifugu rubripes</name>
    <name type="common">Japanese pufferfish</name>
    <name type="synonym">Fugu rubripes</name>
    <dbReference type="NCBI Taxonomy" id="31033"/>
    <lineage>
        <taxon>Eukaryota</taxon>
        <taxon>Metazoa</taxon>
        <taxon>Chordata</taxon>
        <taxon>Craniata</taxon>
        <taxon>Vertebrata</taxon>
        <taxon>Euteleostomi</taxon>
        <taxon>Actinopterygii</taxon>
        <taxon>Neopterygii</taxon>
        <taxon>Teleostei</taxon>
        <taxon>Neoteleostei</taxon>
        <taxon>Acanthomorphata</taxon>
        <taxon>Eupercaria</taxon>
        <taxon>Tetraodontiformes</taxon>
        <taxon>Tetradontoidea</taxon>
        <taxon>Tetraodontidae</taxon>
        <taxon>Takifugu</taxon>
    </lineage>
</organism>
<dbReference type="AlphaFoldDB" id="A0A3B5K324"/>
<dbReference type="GeneTree" id="ENSGT01030000234896"/>
<reference evidence="1 2" key="1">
    <citation type="journal article" date="2011" name="Genome Biol. Evol.">
        <title>Integration of the genetic map and genome assembly of fugu facilitates insights into distinct features of genome evolution in teleosts and mammals.</title>
        <authorList>
            <person name="Kai W."/>
            <person name="Kikuchi K."/>
            <person name="Tohari S."/>
            <person name="Chew A.K."/>
            <person name="Tay A."/>
            <person name="Fujiwara A."/>
            <person name="Hosoya S."/>
            <person name="Suetake H."/>
            <person name="Naruse K."/>
            <person name="Brenner S."/>
            <person name="Suzuki Y."/>
            <person name="Venkatesh B."/>
        </authorList>
    </citation>
    <scope>NUCLEOTIDE SEQUENCE [LARGE SCALE GENOMIC DNA]</scope>
</reference>
<name>A0A3B5K324_TAKRU</name>
<reference evidence="1" key="3">
    <citation type="submission" date="2025-09" db="UniProtKB">
        <authorList>
            <consortium name="Ensembl"/>
        </authorList>
    </citation>
    <scope>IDENTIFICATION</scope>
</reference>
<dbReference type="InParanoid" id="A0A3B5K324"/>
<dbReference type="Ensembl" id="ENSTRUT00000053714.2">
    <property type="protein sequence ID" value="ENSTRUP00000049801.2"/>
    <property type="gene ID" value="ENSTRUG00000021317.2"/>
</dbReference>
<protein>
    <submittedName>
        <fullName evidence="1">Uncharacterized protein</fullName>
    </submittedName>
</protein>
<reference evidence="1" key="2">
    <citation type="submission" date="2025-08" db="UniProtKB">
        <authorList>
            <consortium name="Ensembl"/>
        </authorList>
    </citation>
    <scope>IDENTIFICATION</scope>
</reference>
<keyword evidence="2" id="KW-1185">Reference proteome</keyword>
<evidence type="ECO:0000313" key="1">
    <source>
        <dbReference type="Ensembl" id="ENSTRUP00000049801.2"/>
    </source>
</evidence>
<accession>A0A3B5K324</accession>
<dbReference type="OMA" id="QVVSHPD"/>
<dbReference type="Proteomes" id="UP000005226">
    <property type="component" value="Chromosome 2"/>
</dbReference>
<sequence>VVKPSGPVDGDVCLLLIQLHSTNTRGGKCRRTLTSLHLLAVLRHVVRSDRAQEFDVIVAVVLGHLLSVSFVRTLKGDRRAIIEQEVVGHADSVGFHRMTLAIVIIPNVTWNKIKHQNDNRLLLTLARLALANVLGSQAAK</sequence>
<proteinExistence type="predicted"/>